<dbReference type="PANTHER" id="PTHR23241:SF102">
    <property type="entry name" value="LD23009P"/>
    <property type="match status" value="1"/>
</dbReference>
<evidence type="ECO:0000313" key="3">
    <source>
        <dbReference type="Proteomes" id="UP001234989"/>
    </source>
</evidence>
<feature type="transmembrane region" description="Helical" evidence="1">
    <location>
        <begin position="178"/>
        <end position="198"/>
    </location>
</feature>
<dbReference type="AlphaFoldDB" id="A0AAF0T789"/>
<dbReference type="Proteomes" id="UP001234989">
    <property type="component" value="Chromosome 1"/>
</dbReference>
<reference evidence="2" key="1">
    <citation type="submission" date="2023-08" db="EMBL/GenBank/DDBJ databases">
        <title>A de novo genome assembly of Solanum verrucosum Schlechtendal, a Mexican diploid species geographically isolated from the other diploid A-genome species in potato relatives.</title>
        <authorList>
            <person name="Hosaka K."/>
        </authorList>
    </citation>
    <scope>NUCLEOTIDE SEQUENCE</scope>
    <source>
        <tissue evidence="2">Young leaves</tissue>
    </source>
</reference>
<dbReference type="InterPro" id="IPR053009">
    <property type="entry name" value="Xanthocillin_Biosynth-Assoc"/>
</dbReference>
<organism evidence="2 3">
    <name type="scientific">Solanum verrucosum</name>
    <dbReference type="NCBI Taxonomy" id="315347"/>
    <lineage>
        <taxon>Eukaryota</taxon>
        <taxon>Viridiplantae</taxon>
        <taxon>Streptophyta</taxon>
        <taxon>Embryophyta</taxon>
        <taxon>Tracheophyta</taxon>
        <taxon>Spermatophyta</taxon>
        <taxon>Magnoliopsida</taxon>
        <taxon>eudicotyledons</taxon>
        <taxon>Gunneridae</taxon>
        <taxon>Pentapetalae</taxon>
        <taxon>asterids</taxon>
        <taxon>lamiids</taxon>
        <taxon>Solanales</taxon>
        <taxon>Solanaceae</taxon>
        <taxon>Solanoideae</taxon>
        <taxon>Solaneae</taxon>
        <taxon>Solanum</taxon>
    </lineage>
</organism>
<evidence type="ECO:0000256" key="1">
    <source>
        <dbReference type="SAM" id="Phobius"/>
    </source>
</evidence>
<dbReference type="EMBL" id="CP133612">
    <property type="protein sequence ID" value="WMV10477.1"/>
    <property type="molecule type" value="Genomic_DNA"/>
</dbReference>
<proteinExistence type="predicted"/>
<sequence>MLYGAECWPVKNLRIPKMIIAEMRKCTWICGHSRRDKIRNKKLSGTRGKVVYTPSSLVLTCGITLGMLLYWLVCQGGKNYVRAVLARTTCLMVVPSAKTLLSSVDHPSEFYQHVNMYLIFLNLCNQNPVLSKMMKERHKIEREANIGEEVGWTKNQEVAKVNPKLSAMNKKFGMIHGLSSLANIFSFGCLAMHSWYLAGKLDL</sequence>
<name>A0AAF0T789_SOLVR</name>
<evidence type="ECO:0008006" key="4">
    <source>
        <dbReference type="Google" id="ProtNLM"/>
    </source>
</evidence>
<keyword evidence="3" id="KW-1185">Reference proteome</keyword>
<feature type="transmembrane region" description="Helical" evidence="1">
    <location>
        <begin position="51"/>
        <end position="72"/>
    </location>
</feature>
<keyword evidence="1" id="KW-0812">Transmembrane</keyword>
<dbReference type="PANTHER" id="PTHR23241">
    <property type="entry name" value="LATE EMBRYOGENESIS ABUNDANT PLANTS LEA-RELATED"/>
    <property type="match status" value="1"/>
</dbReference>
<keyword evidence="1" id="KW-0472">Membrane</keyword>
<keyword evidence="1" id="KW-1133">Transmembrane helix</keyword>
<gene>
    <name evidence="2" type="ORF">MTR67_003862</name>
</gene>
<accession>A0AAF0T789</accession>
<evidence type="ECO:0000313" key="2">
    <source>
        <dbReference type="EMBL" id="WMV10477.1"/>
    </source>
</evidence>
<protein>
    <recommendedName>
        <fullName evidence="4">DUF4149 domain-containing protein</fullName>
    </recommendedName>
</protein>